<organism evidence="3 4">
    <name type="scientific">Heterocephalus glaber</name>
    <name type="common">Naked mole rat</name>
    <dbReference type="NCBI Taxonomy" id="10181"/>
    <lineage>
        <taxon>Eukaryota</taxon>
        <taxon>Metazoa</taxon>
        <taxon>Chordata</taxon>
        <taxon>Craniata</taxon>
        <taxon>Vertebrata</taxon>
        <taxon>Euteleostomi</taxon>
        <taxon>Mammalia</taxon>
        <taxon>Eutheria</taxon>
        <taxon>Euarchontoglires</taxon>
        <taxon>Glires</taxon>
        <taxon>Rodentia</taxon>
        <taxon>Hystricomorpha</taxon>
        <taxon>Bathyergidae</taxon>
        <taxon>Heterocephalus</taxon>
    </lineage>
</organism>
<keyword evidence="3" id="KW-1185">Reference proteome</keyword>
<feature type="region of interest" description="Disordered" evidence="2">
    <location>
        <begin position="115"/>
        <end position="161"/>
    </location>
</feature>
<reference evidence="4" key="1">
    <citation type="submission" date="2025-08" db="UniProtKB">
        <authorList>
            <consortium name="RefSeq"/>
        </authorList>
    </citation>
    <scope>IDENTIFICATION</scope>
</reference>
<evidence type="ECO:0000313" key="4">
    <source>
        <dbReference type="RefSeq" id="XP_012934330.1"/>
    </source>
</evidence>
<evidence type="ECO:0000313" key="3">
    <source>
        <dbReference type="Proteomes" id="UP000694906"/>
    </source>
</evidence>
<gene>
    <name evidence="4" type="primary">LOC106010895</name>
</gene>
<sequence length="276" mass="30327">MVCDLPHKIQKSTEIFSTKKDPSLALSDSHFPTSDNSVSGVHPKIGVYKSPRGGANAFQAQNVITTKSVLNGPCPVSSSVSKEGQGRLKRSHSSTKHELTSNIWAAKDGTQTFLPPGHNNVDKSSQKQILQAKRRSPRPPTRLAGARPEIRDKGMSSRRDTEMLQKKTTVKLEHFSVCDQSKETFKAQELCVPQSQPSNILMTSKSGGILGRDVRTSKPETPPTTERPLRRTAVSQDLKSSSCKNKPFKELKFEMRAGSKARFGAYTLMCPLPPVT</sequence>
<proteinExistence type="inferred from homology"/>
<dbReference type="KEGG" id="hgl:106010895"/>
<feature type="region of interest" description="Disordered" evidence="2">
    <location>
        <begin position="198"/>
        <end position="241"/>
    </location>
</feature>
<comment type="similarity">
    <text evidence="1">Belongs to the SPATA31 family.</text>
</comment>
<feature type="region of interest" description="Disordered" evidence="2">
    <location>
        <begin position="76"/>
        <end position="98"/>
    </location>
</feature>
<dbReference type="AlphaFoldDB" id="A0AAX6R2X4"/>
<accession>A0AAX6R2X4</accession>
<protein>
    <submittedName>
        <fullName evidence="4">Spermatogenesis-associated protein 31D1-like isoform X1</fullName>
    </submittedName>
</protein>
<dbReference type="PANTHER" id="PTHR21859:SF12">
    <property type="entry name" value="SPERMATOGENESIS-ASSOCIATED PROTEIN 31D1"/>
    <property type="match status" value="1"/>
</dbReference>
<evidence type="ECO:0000256" key="1">
    <source>
        <dbReference type="ARBA" id="ARBA00035009"/>
    </source>
</evidence>
<dbReference type="PANTHER" id="PTHR21859">
    <property type="entry name" value="ACROSOME-SPECIFIC PROTEIN"/>
    <property type="match status" value="1"/>
</dbReference>
<dbReference type="RefSeq" id="XP_012934330.1">
    <property type="nucleotide sequence ID" value="XM_013078876.2"/>
</dbReference>
<feature type="compositionally biased region" description="Basic and acidic residues" evidence="2">
    <location>
        <begin position="148"/>
        <end position="161"/>
    </location>
</feature>
<dbReference type="GeneID" id="106010895"/>
<feature type="region of interest" description="Disordered" evidence="2">
    <location>
        <begin position="21"/>
        <end position="41"/>
    </location>
</feature>
<feature type="compositionally biased region" description="Polar residues" evidence="2">
    <location>
        <begin position="30"/>
        <end position="39"/>
    </location>
</feature>
<evidence type="ECO:0000256" key="2">
    <source>
        <dbReference type="SAM" id="MobiDB-lite"/>
    </source>
</evidence>
<dbReference type="Proteomes" id="UP000694906">
    <property type="component" value="Unplaced"/>
</dbReference>
<name>A0AAX6R2X4_HETGA</name>